<evidence type="ECO:0000256" key="1">
    <source>
        <dbReference type="ARBA" id="ARBA00022598"/>
    </source>
</evidence>
<dbReference type="PANTHER" id="PTHR43334:SF2">
    <property type="entry name" value="ACETATE--COA LIGASE [ADP-FORMING]"/>
    <property type="match status" value="1"/>
</dbReference>
<dbReference type="PANTHER" id="PTHR43334">
    <property type="entry name" value="ACETATE--COA LIGASE [ADP-FORMING]"/>
    <property type="match status" value="1"/>
</dbReference>
<keyword evidence="3" id="KW-0067">ATP-binding</keyword>
<gene>
    <name evidence="6" type="ORF">B1A_09936</name>
</gene>
<dbReference type="InterPro" id="IPR043938">
    <property type="entry name" value="Ligase_CoA_dom"/>
</dbReference>
<dbReference type="AlphaFoldDB" id="T1ATW4"/>
<feature type="domain" description="Ligase-CoA" evidence="5">
    <location>
        <begin position="84"/>
        <end position="233"/>
    </location>
</feature>
<evidence type="ECO:0000259" key="4">
    <source>
        <dbReference type="Pfam" id="PF13607"/>
    </source>
</evidence>
<evidence type="ECO:0000313" key="6">
    <source>
        <dbReference type="EMBL" id="EQD60872.1"/>
    </source>
</evidence>
<keyword evidence="1" id="KW-0436">Ligase</keyword>
<reference evidence="6" key="2">
    <citation type="journal article" date="2014" name="ISME J.">
        <title>Microbial stratification in low pH oxic and suboxic macroscopic growths along an acid mine drainage.</title>
        <authorList>
            <person name="Mendez-Garcia C."/>
            <person name="Mesa V."/>
            <person name="Sprenger R.R."/>
            <person name="Richter M."/>
            <person name="Diez M.S."/>
            <person name="Solano J."/>
            <person name="Bargiela R."/>
            <person name="Golyshina O.V."/>
            <person name="Manteca A."/>
            <person name="Ramos J.L."/>
            <person name="Gallego J.R."/>
            <person name="Llorente I."/>
            <person name="Martins Dos Santos V.A."/>
            <person name="Jensen O.N."/>
            <person name="Pelaez A.I."/>
            <person name="Sanchez J."/>
            <person name="Ferrer M."/>
        </authorList>
    </citation>
    <scope>NUCLEOTIDE SEQUENCE</scope>
</reference>
<comment type="caution">
    <text evidence="6">The sequence shown here is derived from an EMBL/GenBank/DDBJ whole genome shotgun (WGS) entry which is preliminary data.</text>
</comment>
<dbReference type="EMBL" id="AUZX01007077">
    <property type="protein sequence ID" value="EQD60872.1"/>
    <property type="molecule type" value="Genomic_DNA"/>
</dbReference>
<name>T1ATW4_9ZZZZ</name>
<feature type="domain" description="Succinyl-CoA synthetase-like flavodoxin" evidence="4">
    <location>
        <begin position="4"/>
        <end position="72"/>
    </location>
</feature>
<dbReference type="Pfam" id="PF19045">
    <property type="entry name" value="Ligase_CoA_2"/>
    <property type="match status" value="1"/>
</dbReference>
<dbReference type="InterPro" id="IPR032875">
    <property type="entry name" value="Succ_CoA_lig_flav_dom"/>
</dbReference>
<reference evidence="6" key="1">
    <citation type="submission" date="2013-08" db="EMBL/GenBank/DDBJ databases">
        <authorList>
            <person name="Mendez C."/>
            <person name="Richter M."/>
            <person name="Ferrer M."/>
            <person name="Sanchez J."/>
        </authorList>
    </citation>
    <scope>NUCLEOTIDE SEQUENCE</scope>
</reference>
<proteinExistence type="predicted"/>
<sequence>MVENFYRIIREVNRIKPVVVLKSGRTNASAKAASLHTGAMATDDRIFDGMLRQAGVTRAYNEVELLDYSRILAHSKTFKGKNIAVITTAGGVGVITTDYISSSENGIGLNMAELSQSSKDLIKESIISFGSSENPIDLTADGSVSAYDSVLSILEEDMNVDAIIAYALPQTPKMNMGITDVISKHIERGKPIVVGVIGSKLGRELLIEFEKRKIPAYPSIERTVRSLKVLYEYGKYMGGREA</sequence>
<dbReference type="InterPro" id="IPR016102">
    <property type="entry name" value="Succinyl-CoA_synth-like"/>
</dbReference>
<dbReference type="GO" id="GO:0005524">
    <property type="term" value="F:ATP binding"/>
    <property type="evidence" value="ECO:0007669"/>
    <property type="project" value="UniProtKB-KW"/>
</dbReference>
<evidence type="ECO:0000259" key="5">
    <source>
        <dbReference type="Pfam" id="PF19045"/>
    </source>
</evidence>
<dbReference type="SUPFAM" id="SSF52210">
    <property type="entry name" value="Succinyl-CoA synthetase domains"/>
    <property type="match status" value="2"/>
</dbReference>
<dbReference type="InterPro" id="IPR051538">
    <property type="entry name" value="Acyl-CoA_Synth/Transferase"/>
</dbReference>
<dbReference type="Pfam" id="PF13607">
    <property type="entry name" value="Succ_CoA_lig"/>
    <property type="match status" value="1"/>
</dbReference>
<dbReference type="GO" id="GO:0043758">
    <property type="term" value="F:acetate-CoA ligase (ADP-forming) activity"/>
    <property type="evidence" value="ECO:0007669"/>
    <property type="project" value="InterPro"/>
</dbReference>
<keyword evidence="2" id="KW-0547">Nucleotide-binding</keyword>
<protein>
    <submittedName>
        <fullName evidence="6">CoA binding domain protein</fullName>
    </submittedName>
</protein>
<accession>T1ATW4</accession>
<organism evidence="6">
    <name type="scientific">mine drainage metagenome</name>
    <dbReference type="NCBI Taxonomy" id="410659"/>
    <lineage>
        <taxon>unclassified sequences</taxon>
        <taxon>metagenomes</taxon>
        <taxon>ecological metagenomes</taxon>
    </lineage>
</organism>
<evidence type="ECO:0000256" key="2">
    <source>
        <dbReference type="ARBA" id="ARBA00022741"/>
    </source>
</evidence>
<evidence type="ECO:0000256" key="3">
    <source>
        <dbReference type="ARBA" id="ARBA00022840"/>
    </source>
</evidence>
<dbReference type="Gene3D" id="3.40.50.261">
    <property type="entry name" value="Succinyl-CoA synthetase domains"/>
    <property type="match status" value="2"/>
</dbReference>